<evidence type="ECO:0000313" key="2">
    <source>
        <dbReference type="Proteomes" id="UP000838412"/>
    </source>
</evidence>
<keyword evidence="2" id="KW-1185">Reference proteome</keyword>
<organism evidence="1 2">
    <name type="scientific">Branchiostoma lanceolatum</name>
    <name type="common">Common lancelet</name>
    <name type="synonym">Amphioxus lanceolatum</name>
    <dbReference type="NCBI Taxonomy" id="7740"/>
    <lineage>
        <taxon>Eukaryota</taxon>
        <taxon>Metazoa</taxon>
        <taxon>Chordata</taxon>
        <taxon>Cephalochordata</taxon>
        <taxon>Leptocardii</taxon>
        <taxon>Amphioxiformes</taxon>
        <taxon>Branchiostomatidae</taxon>
        <taxon>Branchiostoma</taxon>
    </lineage>
</organism>
<accession>A0A8K0EPC8</accession>
<gene>
    <name evidence="1" type="primary">Hypp2295</name>
    <name evidence="1" type="ORF">BLAG_LOCUS16762</name>
</gene>
<name>A0A8K0EPC8_BRALA</name>
<sequence length="109" mass="12371">MNRDEGGYKLSHVWDYFLAAKAPPRSATYSGEKQYSSQEEDMYMARSEALFRAATLTLLFFVVRSAGKWTADPSFARDSIRLTWDDTGVDDSFVKYVVQMHQVNGTIGN</sequence>
<dbReference type="AlphaFoldDB" id="A0A8K0EPC8"/>
<dbReference type="Proteomes" id="UP000838412">
    <property type="component" value="Chromosome 4"/>
</dbReference>
<proteinExistence type="predicted"/>
<feature type="non-terminal residue" evidence="1">
    <location>
        <position position="109"/>
    </location>
</feature>
<evidence type="ECO:0000313" key="1">
    <source>
        <dbReference type="EMBL" id="CAH1261294.1"/>
    </source>
</evidence>
<feature type="non-terminal residue" evidence="1">
    <location>
        <position position="1"/>
    </location>
</feature>
<reference evidence="1" key="1">
    <citation type="submission" date="2022-01" db="EMBL/GenBank/DDBJ databases">
        <authorList>
            <person name="Braso-Vives M."/>
        </authorList>
    </citation>
    <scope>NUCLEOTIDE SEQUENCE</scope>
</reference>
<dbReference type="EMBL" id="OV696689">
    <property type="protein sequence ID" value="CAH1261294.1"/>
    <property type="molecule type" value="Genomic_DNA"/>
</dbReference>
<protein>
    <submittedName>
        <fullName evidence="1">Hypp2295 protein</fullName>
    </submittedName>
</protein>